<evidence type="ECO:0000313" key="10">
    <source>
        <dbReference type="EMBL" id="CAL4992798.1"/>
    </source>
</evidence>
<evidence type="ECO:0000313" key="11">
    <source>
        <dbReference type="Proteomes" id="UP001497457"/>
    </source>
</evidence>
<proteinExistence type="inferred from homology"/>
<evidence type="ECO:0000256" key="6">
    <source>
        <dbReference type="ARBA" id="ARBA00023054"/>
    </source>
</evidence>
<protein>
    <recommendedName>
        <fullName evidence="12">Rx N-terminal domain-containing protein</fullName>
    </recommendedName>
</protein>
<reference evidence="10" key="1">
    <citation type="submission" date="2024-10" db="EMBL/GenBank/DDBJ databases">
        <authorList>
            <person name="Ryan C."/>
        </authorList>
    </citation>
    <scope>NUCLEOTIDE SEQUENCE [LARGE SCALE GENOMIC DNA]</scope>
</reference>
<dbReference type="GO" id="GO:0006952">
    <property type="term" value="P:defense response"/>
    <property type="evidence" value="ECO:0007669"/>
    <property type="project" value="UniProtKB-KW"/>
</dbReference>
<dbReference type="Gene3D" id="1.20.5.4130">
    <property type="match status" value="1"/>
</dbReference>
<evidence type="ECO:0000256" key="5">
    <source>
        <dbReference type="ARBA" id="ARBA00022821"/>
    </source>
</evidence>
<keyword evidence="3" id="KW-0677">Repeat</keyword>
<keyword evidence="6" id="KW-0175">Coiled coil</keyword>
<name>A0ABC9B3R6_9POAL</name>
<feature type="domain" description="Disease resistance R13L4/SHOC-2-like LRR" evidence="9">
    <location>
        <begin position="588"/>
        <end position="722"/>
    </location>
</feature>
<dbReference type="Pfam" id="PF23598">
    <property type="entry name" value="LRR_14"/>
    <property type="match status" value="2"/>
</dbReference>
<dbReference type="InterPro" id="IPR038005">
    <property type="entry name" value="RX-like_CC"/>
</dbReference>
<keyword evidence="2" id="KW-0433">Leucine-rich repeat</keyword>
<keyword evidence="11" id="KW-1185">Reference proteome</keyword>
<dbReference type="GO" id="GO:0000166">
    <property type="term" value="F:nucleotide binding"/>
    <property type="evidence" value="ECO:0007669"/>
    <property type="project" value="UniProtKB-KW"/>
</dbReference>
<evidence type="ECO:0000256" key="2">
    <source>
        <dbReference type="ARBA" id="ARBA00022614"/>
    </source>
</evidence>
<evidence type="ECO:0000256" key="4">
    <source>
        <dbReference type="ARBA" id="ARBA00022741"/>
    </source>
</evidence>
<dbReference type="Pfam" id="PF23559">
    <property type="entry name" value="WHD_DRP"/>
    <property type="match status" value="1"/>
</dbReference>
<dbReference type="AlphaFoldDB" id="A0ABC9B3R6"/>
<dbReference type="EMBL" id="OZ075134">
    <property type="protein sequence ID" value="CAL4992798.1"/>
    <property type="molecule type" value="Genomic_DNA"/>
</dbReference>
<dbReference type="PANTHER" id="PTHR23155">
    <property type="entry name" value="DISEASE RESISTANCE PROTEIN RP"/>
    <property type="match status" value="1"/>
</dbReference>
<dbReference type="Gene3D" id="3.80.10.10">
    <property type="entry name" value="Ribonuclease Inhibitor"/>
    <property type="match status" value="1"/>
</dbReference>
<evidence type="ECO:0008006" key="12">
    <source>
        <dbReference type="Google" id="ProtNLM"/>
    </source>
</evidence>
<dbReference type="InterPro" id="IPR032675">
    <property type="entry name" value="LRR_dom_sf"/>
</dbReference>
<dbReference type="InterPro" id="IPR055414">
    <property type="entry name" value="LRR_R13L4/SHOC2-like"/>
</dbReference>
<dbReference type="InterPro" id="IPR041118">
    <property type="entry name" value="Rx_N"/>
</dbReference>
<evidence type="ECO:0000259" key="7">
    <source>
        <dbReference type="Pfam" id="PF18052"/>
    </source>
</evidence>
<accession>A0ABC9B3R6</accession>
<dbReference type="PANTHER" id="PTHR23155:SF1091">
    <property type="entry name" value="EXPRESSED PROTEIN"/>
    <property type="match status" value="1"/>
</dbReference>
<keyword evidence="5" id="KW-0611">Plant defense</keyword>
<dbReference type="InterPro" id="IPR044974">
    <property type="entry name" value="Disease_R_plants"/>
</dbReference>
<evidence type="ECO:0000256" key="1">
    <source>
        <dbReference type="ARBA" id="ARBA00008894"/>
    </source>
</evidence>
<evidence type="ECO:0000259" key="9">
    <source>
        <dbReference type="Pfam" id="PF23598"/>
    </source>
</evidence>
<feature type="domain" description="Disease resistance R13L4/SHOC-2-like LRR" evidence="9">
    <location>
        <begin position="429"/>
        <end position="584"/>
    </location>
</feature>
<comment type="similarity">
    <text evidence="1">Belongs to the disease resistance NB-LRR family.</text>
</comment>
<dbReference type="Gene3D" id="1.10.10.10">
    <property type="entry name" value="Winged helix-like DNA-binding domain superfamily/Winged helix DNA-binding domain"/>
    <property type="match status" value="1"/>
</dbReference>
<dbReference type="Proteomes" id="UP001497457">
    <property type="component" value="Chromosome 24b"/>
</dbReference>
<gene>
    <name evidence="10" type="ORF">URODEC1_LOCUS61281</name>
</gene>
<dbReference type="InterPro" id="IPR058922">
    <property type="entry name" value="WHD_DRP"/>
</dbReference>
<feature type="domain" description="Disease resistance N-terminal" evidence="7">
    <location>
        <begin position="8"/>
        <end position="85"/>
    </location>
</feature>
<evidence type="ECO:0000259" key="8">
    <source>
        <dbReference type="Pfam" id="PF23559"/>
    </source>
</evidence>
<sequence>MADQTNSAVDSLLGLLSAAVKDEARLLGGVHRDVQFIKDEMDSMNGYLMHLTKMEGDHDDQLRAWMKQVRDIAYVAEDCIELYRRDLMPVDGDGGFLARLRHLPVYLWTVPARHRLANRISELKARVREVGERRMRYDVRVPEATRKQHVKEPAQDKKAEEKRMEDFRRAPEDADVWPPFGNVIDKLPAILASDEAARKKISFVVNKCGEDGVEFGIVEMFLCALSRYPYATPHDLEELEKKLEAGETKEVVMVFCYSKLSTQQKSCLQYLTAFLEESSISRTSIVRRWVAEGLVGREQGRTLEEAGERCFSELLARRFVCPKAIGDSGTVRSCIMDESIREFIVDISKSENFVSDIPSHLARQLRIREIVQGPRPKKKLQAGRWSCNICSGGASGETQLVSDLVAAGDRSSTAAQALKEPMDELVDFLKKLPKLYRLNVLDLGGCQGVRKRHLKSICKVTISLKYLCLRKTDVSRLPARYIEALSLLETLDIRETDVWPTDTKHIFLPKLKHLLAGRRKRKMGELGTVRMPLKIGRMRDMETLSHVQVSGDGAELAGVSKLMQLRKLGLVLHGNDHKATNNNLRQVCLPSWIEDLKLLTNVTLIDTELKEAELRKLGKLQGLRSLRLGHNSYSEQDLTFNQGQDEFKALKFLVAECNNIARIVFAGAGAAPSLEKIVMDMEVMDVVPFSGIEHLPMLKAIELRLTGDGSYTTQLTELEVTIAALKRRTSFTYSFPVVVNAEQ</sequence>
<dbReference type="Pfam" id="PF18052">
    <property type="entry name" value="Rx_N"/>
    <property type="match status" value="1"/>
</dbReference>
<dbReference type="CDD" id="cd14798">
    <property type="entry name" value="RX-CC_like"/>
    <property type="match status" value="1"/>
</dbReference>
<feature type="domain" description="Disease resistance protein winged helix" evidence="8">
    <location>
        <begin position="274"/>
        <end position="344"/>
    </location>
</feature>
<dbReference type="InterPro" id="IPR036388">
    <property type="entry name" value="WH-like_DNA-bd_sf"/>
</dbReference>
<organism evidence="10 11">
    <name type="scientific">Urochloa decumbens</name>
    <dbReference type="NCBI Taxonomy" id="240449"/>
    <lineage>
        <taxon>Eukaryota</taxon>
        <taxon>Viridiplantae</taxon>
        <taxon>Streptophyta</taxon>
        <taxon>Embryophyta</taxon>
        <taxon>Tracheophyta</taxon>
        <taxon>Spermatophyta</taxon>
        <taxon>Magnoliopsida</taxon>
        <taxon>Liliopsida</taxon>
        <taxon>Poales</taxon>
        <taxon>Poaceae</taxon>
        <taxon>PACMAD clade</taxon>
        <taxon>Panicoideae</taxon>
        <taxon>Panicodae</taxon>
        <taxon>Paniceae</taxon>
        <taxon>Melinidinae</taxon>
        <taxon>Urochloa</taxon>
    </lineage>
</organism>
<keyword evidence="4" id="KW-0547">Nucleotide-binding</keyword>
<dbReference type="SUPFAM" id="SSF52047">
    <property type="entry name" value="RNI-like"/>
    <property type="match status" value="1"/>
</dbReference>
<evidence type="ECO:0000256" key="3">
    <source>
        <dbReference type="ARBA" id="ARBA00022737"/>
    </source>
</evidence>